<dbReference type="NCBIfam" id="TIGR02891">
    <property type="entry name" value="CtaD_CoxA"/>
    <property type="match status" value="1"/>
</dbReference>
<evidence type="ECO:0000256" key="7">
    <source>
        <dbReference type="ARBA" id="ARBA00022692"/>
    </source>
</evidence>
<feature type="transmembrane region" description="Helical" evidence="18">
    <location>
        <begin position="264"/>
        <end position="281"/>
    </location>
</feature>
<feature type="transmembrane region" description="Helical" evidence="18">
    <location>
        <begin position="123"/>
        <end position="151"/>
    </location>
</feature>
<evidence type="ECO:0000256" key="4">
    <source>
        <dbReference type="ARBA" id="ARBA00022448"/>
    </source>
</evidence>
<dbReference type="SUPFAM" id="SSF81442">
    <property type="entry name" value="Cytochrome c oxidase subunit I-like"/>
    <property type="match status" value="1"/>
</dbReference>
<evidence type="ECO:0000256" key="16">
    <source>
        <dbReference type="ARBA" id="ARBA00047816"/>
    </source>
</evidence>
<evidence type="ECO:0000256" key="8">
    <source>
        <dbReference type="ARBA" id="ARBA00022723"/>
    </source>
</evidence>
<feature type="transmembrane region" description="Helical" evidence="18">
    <location>
        <begin position="37"/>
        <end position="59"/>
    </location>
</feature>
<keyword evidence="14 18" id="KW-0472">Membrane</keyword>
<feature type="transmembrane region" description="Helical" evidence="18">
    <location>
        <begin position="293"/>
        <end position="311"/>
    </location>
</feature>
<feature type="transmembrane region" description="Helical" evidence="18">
    <location>
        <begin position="427"/>
        <end position="449"/>
    </location>
</feature>
<comment type="catalytic activity">
    <reaction evidence="16 18">
        <text>4 Fe(II)-[cytochrome c] + O2 + 8 H(+)(in) = 4 Fe(III)-[cytochrome c] + 2 H2O + 4 H(+)(out)</text>
        <dbReference type="Rhea" id="RHEA:11436"/>
        <dbReference type="Rhea" id="RHEA-COMP:10350"/>
        <dbReference type="Rhea" id="RHEA-COMP:14399"/>
        <dbReference type="ChEBI" id="CHEBI:15377"/>
        <dbReference type="ChEBI" id="CHEBI:15378"/>
        <dbReference type="ChEBI" id="CHEBI:15379"/>
        <dbReference type="ChEBI" id="CHEBI:29033"/>
        <dbReference type="ChEBI" id="CHEBI:29034"/>
        <dbReference type="EC" id="7.1.1.9"/>
    </reaction>
</comment>
<comment type="function">
    <text evidence="15 18">Cytochrome c oxidase is the component of the respiratory chain that catalyzes the reduction of oxygen to water. Subunits 1-3 form the functional core of the enzyme complex. CO I is the catalytic subunit of the enzyme. Electrons originating in cytochrome c are transferred via the copper A center of subunit 2 and heme A of subunit 1 to the bimetallic center formed by heme A3 and copper B.</text>
</comment>
<dbReference type="InterPro" id="IPR023615">
    <property type="entry name" value="Cyt_c_Oxase_su1_BS"/>
</dbReference>
<name>A0ABR6BTN3_9PSEU</name>
<feature type="transmembrane region" description="Helical" evidence="18">
    <location>
        <begin position="205"/>
        <end position="233"/>
    </location>
</feature>
<keyword evidence="18" id="KW-1003">Cell membrane</keyword>
<evidence type="ECO:0000256" key="6">
    <source>
        <dbReference type="ARBA" id="ARBA00022660"/>
    </source>
</evidence>
<keyword evidence="21" id="KW-1185">Reference proteome</keyword>
<dbReference type="EC" id="7.1.1.9" evidence="18"/>
<gene>
    <name evidence="20" type="ORF">BC739_007504</name>
</gene>
<keyword evidence="10 17" id="KW-0249">Electron transport</keyword>
<keyword evidence="12 18" id="KW-0408">Iron</keyword>
<organism evidence="20 21">
    <name type="scientific">Kutzneria viridogrisea</name>
    <dbReference type="NCBI Taxonomy" id="47990"/>
    <lineage>
        <taxon>Bacteria</taxon>
        <taxon>Bacillati</taxon>
        <taxon>Actinomycetota</taxon>
        <taxon>Actinomycetes</taxon>
        <taxon>Pseudonocardiales</taxon>
        <taxon>Pseudonocardiaceae</taxon>
        <taxon>Kutzneria</taxon>
    </lineage>
</organism>
<keyword evidence="13 18" id="KW-0186">Copper</keyword>
<keyword evidence="6 17" id="KW-0679">Respiratory chain</keyword>
<evidence type="ECO:0000256" key="17">
    <source>
        <dbReference type="RuleBase" id="RU000370"/>
    </source>
</evidence>
<keyword evidence="11 18" id="KW-1133">Transmembrane helix</keyword>
<evidence type="ECO:0000256" key="13">
    <source>
        <dbReference type="ARBA" id="ARBA00023008"/>
    </source>
</evidence>
<evidence type="ECO:0000256" key="14">
    <source>
        <dbReference type="ARBA" id="ARBA00023136"/>
    </source>
</evidence>
<evidence type="ECO:0000256" key="15">
    <source>
        <dbReference type="ARBA" id="ARBA00025218"/>
    </source>
</evidence>
<dbReference type="InterPro" id="IPR023616">
    <property type="entry name" value="Cyt_c_oxase-like_su1_dom"/>
</dbReference>
<sequence length="571" mass="63612">MTAVAPQPIATRPYPARTTVKGSFLLRMFRTTDHKQIGILYLVTSFAFFMVGGAMALLMRTELAAPGLQFLSQEQFNQLFTMHGTIMLLLYATPIVFGFANFVMPLQIGSPDVAFPRLNAFSYWLYVFGGIIVVAGFLTPGGAADFGWFAYTPLSDMIHSPGVGADMWICGLIVGGLGTILGAVNMITTIVCLRAPGMTMFRMPIFTWNILVTSILVLLAFPILTAALFGLVADRHLGAHVFDSANGGVILWQHLFWFFGHPEVYIVALPFFGIVSEIFPVFSRKPMFGYKGLVYATLGIAALSVTVWAHHMYATGAVLLPFFSFMTFLIAVPTGVKFFNWIGTMWKGQLTFETPMLFSVGFLITFLFGGLTGVLLAAPAIDFHLSDSYFVVAHFHYVLFGTIVFATYAGIYFWFPKITGRMMDEGLGKLHFWTTFIGFHTTFLVQHWLGANGFPRRYADYLDMDGFTALNTVSTIGAYVLGASTLPFIWNVFRSYRYGEVVEVDDPWGYGNSLEWATSCPPPRHNFTSLPRIRSERPAFELHYPHMTERMRLEATVGHHGAEVAKELAEK</sequence>
<evidence type="ECO:0000256" key="2">
    <source>
        <dbReference type="ARBA" id="ARBA00004673"/>
    </source>
</evidence>
<keyword evidence="7 17" id="KW-0812">Transmembrane</keyword>
<evidence type="ECO:0000256" key="1">
    <source>
        <dbReference type="ARBA" id="ARBA00004141"/>
    </source>
</evidence>
<feature type="transmembrane region" description="Helical" evidence="18">
    <location>
        <begin position="79"/>
        <end position="103"/>
    </location>
</feature>
<keyword evidence="9" id="KW-1278">Translocase</keyword>
<keyword evidence="5 17" id="KW-0349">Heme</keyword>
<feature type="transmembrane region" description="Helical" evidence="18">
    <location>
        <begin position="357"/>
        <end position="381"/>
    </location>
</feature>
<comment type="subcellular location">
    <subcellularLocation>
        <location evidence="18">Cell membrane</location>
        <topology evidence="18">Multi-pass membrane protein</topology>
    </subcellularLocation>
    <subcellularLocation>
        <location evidence="1">Membrane</location>
        <topology evidence="1">Multi-pass membrane protein</topology>
    </subcellularLocation>
</comment>
<reference evidence="20 21" key="1">
    <citation type="submission" date="2020-08" db="EMBL/GenBank/DDBJ databases">
        <title>Genomic Encyclopedia of Archaeal and Bacterial Type Strains, Phase II (KMG-II): from individual species to whole genera.</title>
        <authorList>
            <person name="Goeker M."/>
        </authorList>
    </citation>
    <scope>NUCLEOTIDE SEQUENCE [LARGE SCALE GENOMIC DNA]</scope>
    <source>
        <strain evidence="20 21">DSM 43850</strain>
    </source>
</reference>
<dbReference type="InterPro" id="IPR000883">
    <property type="entry name" value="Cyt_C_Oxase_1"/>
</dbReference>
<proteinExistence type="inferred from homology"/>
<dbReference type="PRINTS" id="PR01165">
    <property type="entry name" value="CYCOXIDASEI"/>
</dbReference>
<comment type="caution">
    <text evidence="20">The sequence shown here is derived from an EMBL/GenBank/DDBJ whole genome shotgun (WGS) entry which is preliminary data.</text>
</comment>
<feature type="transmembrane region" description="Helical" evidence="18">
    <location>
        <begin position="469"/>
        <end position="490"/>
    </location>
</feature>
<dbReference type="Pfam" id="PF00115">
    <property type="entry name" value="COX1"/>
    <property type="match status" value="1"/>
</dbReference>
<keyword evidence="4 17" id="KW-0813">Transport</keyword>
<evidence type="ECO:0000259" key="19">
    <source>
        <dbReference type="PROSITE" id="PS50855"/>
    </source>
</evidence>
<keyword evidence="8 18" id="KW-0479">Metal-binding</keyword>
<dbReference type="RefSeq" id="WP_042220272.1">
    <property type="nucleotide sequence ID" value="NZ_BAAABQ010000054.1"/>
</dbReference>
<feature type="transmembrane region" description="Helical" evidence="18">
    <location>
        <begin position="171"/>
        <end position="193"/>
    </location>
</feature>
<accession>A0ABR6BTN3</accession>
<dbReference type="PROSITE" id="PS50855">
    <property type="entry name" value="COX1"/>
    <property type="match status" value="1"/>
</dbReference>
<evidence type="ECO:0000256" key="5">
    <source>
        <dbReference type="ARBA" id="ARBA00022617"/>
    </source>
</evidence>
<dbReference type="InterPro" id="IPR036927">
    <property type="entry name" value="Cyt_c_oxase-like_su1_sf"/>
</dbReference>
<dbReference type="PROSITE" id="PS00077">
    <property type="entry name" value="COX1_CUB"/>
    <property type="match status" value="1"/>
</dbReference>
<evidence type="ECO:0000313" key="20">
    <source>
        <dbReference type="EMBL" id="MBA8930271.1"/>
    </source>
</evidence>
<evidence type="ECO:0000256" key="18">
    <source>
        <dbReference type="RuleBase" id="RU363061"/>
    </source>
</evidence>
<evidence type="ECO:0000256" key="3">
    <source>
        <dbReference type="ARBA" id="ARBA00009578"/>
    </source>
</evidence>
<dbReference type="InterPro" id="IPR014241">
    <property type="entry name" value="Cyt_c_oxidase_su1_bac"/>
</dbReference>
<protein>
    <recommendedName>
        <fullName evidence="18">Cytochrome c oxidase subunit 1</fullName>
        <ecNumber evidence="18">7.1.1.9</ecNumber>
    </recommendedName>
</protein>
<dbReference type="Proteomes" id="UP000517916">
    <property type="component" value="Unassembled WGS sequence"/>
</dbReference>
<evidence type="ECO:0000256" key="12">
    <source>
        <dbReference type="ARBA" id="ARBA00023004"/>
    </source>
</evidence>
<dbReference type="PANTHER" id="PTHR10422">
    <property type="entry name" value="CYTOCHROME C OXIDASE SUBUNIT 1"/>
    <property type="match status" value="1"/>
</dbReference>
<dbReference type="PANTHER" id="PTHR10422:SF18">
    <property type="entry name" value="CYTOCHROME C OXIDASE SUBUNIT 1"/>
    <property type="match status" value="1"/>
</dbReference>
<comment type="pathway">
    <text evidence="2 18">Energy metabolism; oxidative phosphorylation.</text>
</comment>
<evidence type="ECO:0000313" key="21">
    <source>
        <dbReference type="Proteomes" id="UP000517916"/>
    </source>
</evidence>
<dbReference type="Gene3D" id="1.20.210.10">
    <property type="entry name" value="Cytochrome c oxidase-like, subunit I domain"/>
    <property type="match status" value="1"/>
</dbReference>
<evidence type="ECO:0000256" key="11">
    <source>
        <dbReference type="ARBA" id="ARBA00022989"/>
    </source>
</evidence>
<feature type="transmembrane region" description="Helical" evidence="18">
    <location>
        <begin position="393"/>
        <end position="415"/>
    </location>
</feature>
<dbReference type="EMBL" id="JACJID010000006">
    <property type="protein sequence ID" value="MBA8930271.1"/>
    <property type="molecule type" value="Genomic_DNA"/>
</dbReference>
<evidence type="ECO:0000256" key="10">
    <source>
        <dbReference type="ARBA" id="ARBA00022982"/>
    </source>
</evidence>
<comment type="similarity">
    <text evidence="3 17">Belongs to the heme-copper respiratory oxidase family.</text>
</comment>
<dbReference type="CDD" id="cd01662">
    <property type="entry name" value="Ubiquinol_Oxidase_I"/>
    <property type="match status" value="1"/>
</dbReference>
<feature type="transmembrane region" description="Helical" evidence="18">
    <location>
        <begin position="317"/>
        <end position="336"/>
    </location>
</feature>
<evidence type="ECO:0000256" key="9">
    <source>
        <dbReference type="ARBA" id="ARBA00022967"/>
    </source>
</evidence>
<feature type="domain" description="Cytochrome oxidase subunit I profile" evidence="19">
    <location>
        <begin position="24"/>
        <end position="534"/>
    </location>
</feature>